<keyword evidence="8" id="KW-0963">Cytoplasm</keyword>
<evidence type="ECO:0000256" key="3">
    <source>
        <dbReference type="ARBA" id="ARBA00022598"/>
    </source>
</evidence>
<dbReference type="InterPro" id="IPR003721">
    <property type="entry name" value="Pantoate_ligase"/>
</dbReference>
<proteinExistence type="inferred from homology"/>
<protein>
    <recommendedName>
        <fullName evidence="8">Pantothenate synthetase</fullName>
        <shortName evidence="8">PS</shortName>
        <ecNumber evidence="8">6.3.2.1</ecNumber>
    </recommendedName>
    <alternativeName>
        <fullName evidence="8">Pantoate--beta-alanine ligase</fullName>
    </alternativeName>
    <alternativeName>
        <fullName evidence="8">Pantoate-activating enzyme</fullName>
    </alternativeName>
</protein>
<comment type="subunit">
    <text evidence="8">Homodimer.</text>
</comment>
<dbReference type="SUPFAM" id="SSF52374">
    <property type="entry name" value="Nucleotidylyl transferase"/>
    <property type="match status" value="1"/>
</dbReference>
<feature type="binding site" evidence="8">
    <location>
        <position position="179"/>
    </location>
    <ligand>
        <name>ATP</name>
        <dbReference type="ChEBI" id="CHEBI:30616"/>
    </ligand>
</feature>
<evidence type="ECO:0000256" key="1">
    <source>
        <dbReference type="ARBA" id="ARBA00004990"/>
    </source>
</evidence>
<evidence type="ECO:0000256" key="6">
    <source>
        <dbReference type="ARBA" id="ARBA00022840"/>
    </source>
</evidence>
<organism evidence="9 10">
    <name type="scientific">Myxococcus landrumensis</name>
    <dbReference type="NCBI Taxonomy" id="2813577"/>
    <lineage>
        <taxon>Bacteria</taxon>
        <taxon>Pseudomonadati</taxon>
        <taxon>Myxococcota</taxon>
        <taxon>Myxococcia</taxon>
        <taxon>Myxococcales</taxon>
        <taxon>Cystobacterineae</taxon>
        <taxon>Myxococcaceae</taxon>
        <taxon>Myxococcus</taxon>
    </lineage>
</organism>
<comment type="similarity">
    <text evidence="2 8">Belongs to the pantothenate synthetase family.</text>
</comment>
<evidence type="ECO:0000256" key="7">
    <source>
        <dbReference type="ARBA" id="ARBA00048258"/>
    </source>
</evidence>
<dbReference type="Pfam" id="PF02569">
    <property type="entry name" value="Pantoate_ligase"/>
    <property type="match status" value="1"/>
</dbReference>
<comment type="subcellular location">
    <subcellularLocation>
        <location evidence="8">Cytoplasm</location>
    </subcellularLocation>
</comment>
<dbReference type="PANTHER" id="PTHR21299:SF1">
    <property type="entry name" value="PANTOATE--BETA-ALANINE LIGASE"/>
    <property type="match status" value="1"/>
</dbReference>
<evidence type="ECO:0000256" key="2">
    <source>
        <dbReference type="ARBA" id="ARBA00009256"/>
    </source>
</evidence>
<dbReference type="Gene3D" id="3.40.50.620">
    <property type="entry name" value="HUPs"/>
    <property type="match status" value="1"/>
</dbReference>
<keyword evidence="3 8" id="KW-0436">Ligase</keyword>
<keyword evidence="5 8" id="KW-0547">Nucleotide-binding</keyword>
<gene>
    <name evidence="8" type="primary">panC</name>
    <name evidence="9" type="ORF">JY572_14960</name>
</gene>
<comment type="catalytic activity">
    <reaction evidence="7 8">
        <text>(R)-pantoate + beta-alanine + ATP = (R)-pantothenate + AMP + diphosphate + H(+)</text>
        <dbReference type="Rhea" id="RHEA:10912"/>
        <dbReference type="ChEBI" id="CHEBI:15378"/>
        <dbReference type="ChEBI" id="CHEBI:15980"/>
        <dbReference type="ChEBI" id="CHEBI:29032"/>
        <dbReference type="ChEBI" id="CHEBI:30616"/>
        <dbReference type="ChEBI" id="CHEBI:33019"/>
        <dbReference type="ChEBI" id="CHEBI:57966"/>
        <dbReference type="ChEBI" id="CHEBI:456215"/>
        <dbReference type="EC" id="6.3.2.1"/>
    </reaction>
</comment>
<feature type="binding site" evidence="8">
    <location>
        <position position="156"/>
    </location>
    <ligand>
        <name>(R)-pantoate</name>
        <dbReference type="ChEBI" id="CHEBI:15980"/>
    </ligand>
</feature>
<feature type="binding site" evidence="8">
    <location>
        <begin position="150"/>
        <end position="153"/>
    </location>
    <ligand>
        <name>ATP</name>
        <dbReference type="ChEBI" id="CHEBI:30616"/>
    </ligand>
</feature>
<reference evidence="9 10" key="1">
    <citation type="submission" date="2021-02" db="EMBL/GenBank/DDBJ databases">
        <title>De Novo genome assembly of isolated myxobacteria.</title>
        <authorList>
            <person name="Stevens D.C."/>
        </authorList>
    </citation>
    <scope>NUCLEOTIDE SEQUENCE [LARGE SCALE GENOMIC DNA]</scope>
    <source>
        <strain evidence="9 10">SCHIC003</strain>
    </source>
</reference>
<name>A0ABX7NI51_9BACT</name>
<feature type="binding site" evidence="8">
    <location>
        <position position="64"/>
    </location>
    <ligand>
        <name>(R)-pantoate</name>
        <dbReference type="ChEBI" id="CHEBI:15980"/>
    </ligand>
</feature>
<feature type="binding site" evidence="8">
    <location>
        <begin position="187"/>
        <end position="190"/>
    </location>
    <ligand>
        <name>ATP</name>
        <dbReference type="ChEBI" id="CHEBI:30616"/>
    </ligand>
</feature>
<feature type="binding site" evidence="8">
    <location>
        <position position="64"/>
    </location>
    <ligand>
        <name>beta-alanine</name>
        <dbReference type="ChEBI" id="CHEBI:57966"/>
    </ligand>
</feature>
<dbReference type="GO" id="GO:0004592">
    <property type="term" value="F:pantoate-beta-alanine ligase activity"/>
    <property type="evidence" value="ECO:0007669"/>
    <property type="project" value="UniProtKB-EC"/>
</dbReference>
<evidence type="ECO:0000256" key="4">
    <source>
        <dbReference type="ARBA" id="ARBA00022655"/>
    </source>
</evidence>
<dbReference type="HAMAP" id="MF_00158">
    <property type="entry name" value="PanC"/>
    <property type="match status" value="1"/>
</dbReference>
<feature type="binding site" evidence="8">
    <location>
        <begin position="33"/>
        <end position="40"/>
    </location>
    <ligand>
        <name>ATP</name>
        <dbReference type="ChEBI" id="CHEBI:30616"/>
    </ligand>
</feature>
<dbReference type="InterPro" id="IPR042176">
    <property type="entry name" value="Pantoate_ligase_C"/>
</dbReference>
<keyword evidence="10" id="KW-1185">Reference proteome</keyword>
<comment type="miscellaneous">
    <text evidence="8">The reaction proceeds by a bi uni uni bi ping pong mechanism.</text>
</comment>
<sequence length="285" mass="30902">MTTPAVLRTVEEVKTWAAGLRREGRRLALVPTMGYLHEGHLSLIREGRRRADVVAVSIFVNPTQFGPREDLSRYPRDFDGDLAKCGAAGADVVFAPGPEAMYPPGYQTYVEVTDVSQGLCGARRPGHFRGVATIVTQLLTLFRPEAALFGEKDYQQLQVIRALNRDLHLGADIVGMPTIREPDGLAMSSRNAYLSPEERQRALSLSRGLRAALTLLQGDTRDAVALTGAVRHELAAAGLREDYVELVDAERLTPLDSVAPGQAARLLVAAFSGTTRLIDNMALGG</sequence>
<dbReference type="CDD" id="cd00560">
    <property type="entry name" value="PanC"/>
    <property type="match status" value="1"/>
</dbReference>
<comment type="pathway">
    <text evidence="1 8">Cofactor biosynthesis; (R)-pantothenate biosynthesis; (R)-pantothenate from (R)-pantoate and beta-alanine: step 1/1.</text>
</comment>
<feature type="active site" description="Proton donor" evidence="8">
    <location>
        <position position="40"/>
    </location>
</feature>
<dbReference type="InterPro" id="IPR014729">
    <property type="entry name" value="Rossmann-like_a/b/a_fold"/>
</dbReference>
<dbReference type="RefSeq" id="WP_206718906.1">
    <property type="nucleotide sequence ID" value="NZ_CP071091.1"/>
</dbReference>
<dbReference type="Gene3D" id="3.30.1300.10">
    <property type="entry name" value="Pantoate-beta-alanine ligase, C-terminal domain"/>
    <property type="match status" value="1"/>
</dbReference>
<evidence type="ECO:0000256" key="5">
    <source>
        <dbReference type="ARBA" id="ARBA00022741"/>
    </source>
</evidence>
<dbReference type="EC" id="6.3.2.1" evidence="8"/>
<keyword evidence="4 8" id="KW-0566">Pantothenate biosynthesis</keyword>
<comment type="function">
    <text evidence="8">Catalyzes the condensation of pantoate with beta-alanine in an ATP-dependent reaction via a pantoyl-adenylate intermediate.</text>
</comment>
<dbReference type="PANTHER" id="PTHR21299">
    <property type="entry name" value="CYTIDYLATE KINASE/PANTOATE-BETA-ALANINE LIGASE"/>
    <property type="match status" value="1"/>
</dbReference>
<dbReference type="Proteomes" id="UP000663090">
    <property type="component" value="Chromosome"/>
</dbReference>
<accession>A0ABX7NI51</accession>
<evidence type="ECO:0000313" key="9">
    <source>
        <dbReference type="EMBL" id="QSQ17275.1"/>
    </source>
</evidence>
<evidence type="ECO:0000313" key="10">
    <source>
        <dbReference type="Proteomes" id="UP000663090"/>
    </source>
</evidence>
<dbReference type="EMBL" id="CP071091">
    <property type="protein sequence ID" value="QSQ17275.1"/>
    <property type="molecule type" value="Genomic_DNA"/>
</dbReference>
<dbReference type="NCBIfam" id="TIGR00018">
    <property type="entry name" value="panC"/>
    <property type="match status" value="1"/>
</dbReference>
<evidence type="ECO:0000256" key="8">
    <source>
        <dbReference type="HAMAP-Rule" id="MF_00158"/>
    </source>
</evidence>
<keyword evidence="6 8" id="KW-0067">ATP-binding</keyword>